<dbReference type="PATRIC" id="fig|151081.8.peg.1247"/>
<dbReference type="InterPro" id="IPR038396">
    <property type="entry name" value="SpoIIAA-like_sf"/>
</dbReference>
<accession>A0A0F4Q473</accession>
<gene>
    <name evidence="1" type="ORF">TW72_00335</name>
</gene>
<organism evidence="1 2">
    <name type="scientific">Pseudoalteromonas ruthenica</name>
    <dbReference type="NCBI Taxonomy" id="151081"/>
    <lineage>
        <taxon>Bacteria</taxon>
        <taxon>Pseudomonadati</taxon>
        <taxon>Pseudomonadota</taxon>
        <taxon>Gammaproteobacteria</taxon>
        <taxon>Alteromonadales</taxon>
        <taxon>Pseudoalteromonadaceae</taxon>
        <taxon>Pseudoalteromonas</taxon>
    </lineage>
</organism>
<dbReference type="EMBL" id="JXXZ01000001">
    <property type="protein sequence ID" value="KJZ02170.1"/>
    <property type="molecule type" value="Genomic_DNA"/>
</dbReference>
<dbReference type="eggNOG" id="ENOG5032U2K">
    <property type="taxonomic scope" value="Bacteria"/>
</dbReference>
<comment type="caution">
    <text evidence="1">The sequence shown here is derived from an EMBL/GenBank/DDBJ whole genome shotgun (WGS) entry which is preliminary data.</text>
</comment>
<sequence length="147" mass="16316">MKRVLIIAQVSLANNIIMTSLSHGTSQVSAQDGVIEARFIGSFNALGVQEYTRKVKALVAGFDGAKFSMLIDNTEFEGGTPEAYQTLDNYNDWLNSQALIAKAFVIQSTMNRHILMQRTPALATQKVAFFTDINEARAWLKKQDDNV</sequence>
<name>A0A0F4Q473_9GAMM</name>
<keyword evidence="2" id="KW-1185">Reference proteome</keyword>
<dbReference type="InterPro" id="IPR036513">
    <property type="entry name" value="STAS_dom_sf"/>
</dbReference>
<dbReference type="Gene3D" id="3.40.50.10600">
    <property type="entry name" value="SpoIIaa-like domains"/>
    <property type="match status" value="1"/>
</dbReference>
<dbReference type="InterPro" id="IPR021866">
    <property type="entry name" value="SpoIIAA-like"/>
</dbReference>
<reference evidence="1 2" key="1">
    <citation type="journal article" date="2015" name="BMC Genomics">
        <title>Genome mining reveals unlocked bioactive potential of marine Gram-negative bacteria.</title>
        <authorList>
            <person name="Machado H."/>
            <person name="Sonnenschein E.C."/>
            <person name="Melchiorsen J."/>
            <person name="Gram L."/>
        </authorList>
    </citation>
    <scope>NUCLEOTIDE SEQUENCE [LARGE SCALE GENOMIC DNA]</scope>
    <source>
        <strain evidence="1 2">S3137</strain>
    </source>
</reference>
<protein>
    <recommendedName>
        <fullName evidence="3">STAS/SEC14 domain-containing protein</fullName>
    </recommendedName>
</protein>
<evidence type="ECO:0008006" key="3">
    <source>
        <dbReference type="Google" id="ProtNLM"/>
    </source>
</evidence>
<dbReference type="SUPFAM" id="SSF52091">
    <property type="entry name" value="SpoIIaa-like"/>
    <property type="match status" value="1"/>
</dbReference>
<dbReference type="Pfam" id="PF11964">
    <property type="entry name" value="SpoIIAA-like"/>
    <property type="match status" value="1"/>
</dbReference>
<evidence type="ECO:0000313" key="2">
    <source>
        <dbReference type="Proteomes" id="UP000033664"/>
    </source>
</evidence>
<dbReference type="Proteomes" id="UP000033664">
    <property type="component" value="Unassembled WGS sequence"/>
</dbReference>
<proteinExistence type="predicted"/>
<dbReference type="AlphaFoldDB" id="A0A0F4Q473"/>
<evidence type="ECO:0000313" key="1">
    <source>
        <dbReference type="EMBL" id="KJZ02170.1"/>
    </source>
</evidence>